<dbReference type="EMBL" id="QKRB01000006">
    <property type="protein sequence ID" value="PZD97805.1"/>
    <property type="molecule type" value="Genomic_DNA"/>
</dbReference>
<feature type="transmembrane region" description="Helical" evidence="1">
    <location>
        <begin position="49"/>
        <end position="67"/>
    </location>
</feature>
<accession>A0A2W1LSQ9</accession>
<keyword evidence="1" id="KW-1133">Transmembrane helix</keyword>
<dbReference type="Proteomes" id="UP000249522">
    <property type="component" value="Unassembled WGS sequence"/>
</dbReference>
<reference evidence="2 3" key="1">
    <citation type="submission" date="2018-06" db="EMBL/GenBank/DDBJ databases">
        <title>Paenibacillus imtechensis sp. nov.</title>
        <authorList>
            <person name="Pinnaka A.K."/>
            <person name="Singh H."/>
            <person name="Kaur M."/>
        </authorList>
    </citation>
    <scope>NUCLEOTIDE SEQUENCE [LARGE SCALE GENOMIC DNA]</scope>
    <source>
        <strain evidence="2 3">SMB1</strain>
    </source>
</reference>
<dbReference type="OrthoDB" id="1651016at2"/>
<keyword evidence="1" id="KW-0812">Transmembrane</keyword>
<dbReference type="RefSeq" id="WP_111144768.1">
    <property type="nucleotide sequence ID" value="NZ_QKRB01000006.1"/>
</dbReference>
<organism evidence="2 3">
    <name type="scientific">Paenibacillus sambharensis</name>
    <dbReference type="NCBI Taxonomy" id="1803190"/>
    <lineage>
        <taxon>Bacteria</taxon>
        <taxon>Bacillati</taxon>
        <taxon>Bacillota</taxon>
        <taxon>Bacilli</taxon>
        <taxon>Bacillales</taxon>
        <taxon>Paenibacillaceae</taxon>
        <taxon>Paenibacillus</taxon>
    </lineage>
</organism>
<name>A0A2W1LSQ9_9BACL</name>
<proteinExistence type="predicted"/>
<keyword evidence="1" id="KW-0472">Membrane</keyword>
<dbReference type="InterPro" id="IPR009526">
    <property type="entry name" value="DUF1146"/>
</dbReference>
<gene>
    <name evidence="2" type="ORF">DNH61_00650</name>
</gene>
<protein>
    <submittedName>
        <fullName evidence="2">DUF1146 domain-containing protein</fullName>
    </submittedName>
</protein>
<feature type="transmembrane region" description="Helical" evidence="1">
    <location>
        <begin position="6"/>
        <end position="29"/>
    </location>
</feature>
<evidence type="ECO:0000313" key="3">
    <source>
        <dbReference type="Proteomes" id="UP000249522"/>
    </source>
</evidence>
<evidence type="ECO:0000256" key="1">
    <source>
        <dbReference type="SAM" id="Phobius"/>
    </source>
</evidence>
<comment type="caution">
    <text evidence="2">The sequence shown here is derived from an EMBL/GenBank/DDBJ whole genome shotgun (WGS) entry which is preliminary data.</text>
</comment>
<sequence length="81" mass="9275">MAESFAPLGVTGLLSIIVTLLSIYLAWIVIQEIKLDAFLKRPKSGQAKLLQIMLAVIIGHLFARFILDYWNWSQLLRYIVE</sequence>
<keyword evidence="3" id="KW-1185">Reference proteome</keyword>
<dbReference type="AlphaFoldDB" id="A0A2W1LSQ9"/>
<dbReference type="Pfam" id="PF06612">
    <property type="entry name" value="DUF1146"/>
    <property type="match status" value="1"/>
</dbReference>
<evidence type="ECO:0000313" key="2">
    <source>
        <dbReference type="EMBL" id="PZD97805.1"/>
    </source>
</evidence>